<dbReference type="Gene3D" id="2.40.330.10">
    <property type="entry name" value="DNA-binding pseudobarrel domain"/>
    <property type="match status" value="2"/>
</dbReference>
<keyword evidence="8" id="KW-1185">Reference proteome</keyword>
<gene>
    <name evidence="7" type="ORF">CTI12_AA031050</name>
</gene>
<feature type="domain" description="TF-B3" evidence="6">
    <location>
        <begin position="462"/>
        <end position="562"/>
    </location>
</feature>
<dbReference type="OrthoDB" id="1426138at2759"/>
<protein>
    <submittedName>
        <fullName evidence="7">B3 domain-containing transcription repressor VAL1</fullName>
    </submittedName>
</protein>
<organism evidence="7 8">
    <name type="scientific">Artemisia annua</name>
    <name type="common">Sweet wormwood</name>
    <dbReference type="NCBI Taxonomy" id="35608"/>
    <lineage>
        <taxon>Eukaryota</taxon>
        <taxon>Viridiplantae</taxon>
        <taxon>Streptophyta</taxon>
        <taxon>Embryophyta</taxon>
        <taxon>Tracheophyta</taxon>
        <taxon>Spermatophyta</taxon>
        <taxon>Magnoliopsida</taxon>
        <taxon>eudicotyledons</taxon>
        <taxon>Gunneridae</taxon>
        <taxon>Pentapetalae</taxon>
        <taxon>asterids</taxon>
        <taxon>campanulids</taxon>
        <taxon>Asterales</taxon>
        <taxon>Asteraceae</taxon>
        <taxon>Asteroideae</taxon>
        <taxon>Anthemideae</taxon>
        <taxon>Artemisiinae</taxon>
        <taxon>Artemisia</taxon>
    </lineage>
</organism>
<dbReference type="PANTHER" id="PTHR46245:SF19">
    <property type="entry name" value="TF-B3 DOMAIN-CONTAINING PROTEIN"/>
    <property type="match status" value="1"/>
</dbReference>
<dbReference type="AlphaFoldDB" id="A0A2U1QGY9"/>
<dbReference type="Pfam" id="PF02362">
    <property type="entry name" value="B3"/>
    <property type="match status" value="1"/>
</dbReference>
<keyword evidence="3" id="KW-0238">DNA-binding</keyword>
<comment type="subcellular location">
    <subcellularLocation>
        <location evidence="1">Nucleus</location>
    </subcellularLocation>
</comment>
<dbReference type="PANTHER" id="PTHR46245">
    <property type="entry name" value="B3 DOMAIN-CONTAINING PROTEIN OS07G0563300"/>
    <property type="match status" value="1"/>
</dbReference>
<feature type="domain" description="TF-B3" evidence="6">
    <location>
        <begin position="47"/>
        <end position="152"/>
    </location>
</feature>
<dbReference type="SUPFAM" id="SSF101936">
    <property type="entry name" value="DNA-binding pseudobarrel domain"/>
    <property type="match status" value="2"/>
</dbReference>
<evidence type="ECO:0000256" key="2">
    <source>
        <dbReference type="ARBA" id="ARBA00023015"/>
    </source>
</evidence>
<keyword evidence="5" id="KW-0539">Nucleus</keyword>
<dbReference type="InterPro" id="IPR003340">
    <property type="entry name" value="B3_DNA-bd"/>
</dbReference>
<dbReference type="InterPro" id="IPR015300">
    <property type="entry name" value="DNA-bd_pseudobarrel_sf"/>
</dbReference>
<dbReference type="Proteomes" id="UP000245207">
    <property type="component" value="Unassembled WGS sequence"/>
</dbReference>
<dbReference type="GO" id="GO:0003677">
    <property type="term" value="F:DNA binding"/>
    <property type="evidence" value="ECO:0007669"/>
    <property type="project" value="UniProtKB-KW"/>
</dbReference>
<evidence type="ECO:0000313" key="7">
    <source>
        <dbReference type="EMBL" id="PWA97243.1"/>
    </source>
</evidence>
<dbReference type="SMART" id="SM01019">
    <property type="entry name" value="B3"/>
    <property type="match status" value="2"/>
</dbReference>
<keyword evidence="2" id="KW-0805">Transcription regulation</keyword>
<comment type="caution">
    <text evidence="7">The sequence shown here is derived from an EMBL/GenBank/DDBJ whole genome shotgun (WGS) entry which is preliminary data.</text>
</comment>
<dbReference type="CDD" id="cd10017">
    <property type="entry name" value="B3_DNA"/>
    <property type="match status" value="2"/>
</dbReference>
<reference evidence="7 8" key="1">
    <citation type="journal article" date="2018" name="Mol. Plant">
        <title>The genome of Artemisia annua provides insight into the evolution of Asteraceae family and artemisinin biosynthesis.</title>
        <authorList>
            <person name="Shen Q."/>
            <person name="Zhang L."/>
            <person name="Liao Z."/>
            <person name="Wang S."/>
            <person name="Yan T."/>
            <person name="Shi P."/>
            <person name="Liu M."/>
            <person name="Fu X."/>
            <person name="Pan Q."/>
            <person name="Wang Y."/>
            <person name="Lv Z."/>
            <person name="Lu X."/>
            <person name="Zhang F."/>
            <person name="Jiang W."/>
            <person name="Ma Y."/>
            <person name="Chen M."/>
            <person name="Hao X."/>
            <person name="Li L."/>
            <person name="Tang Y."/>
            <person name="Lv G."/>
            <person name="Zhou Y."/>
            <person name="Sun X."/>
            <person name="Brodelius P.E."/>
            <person name="Rose J.K.C."/>
            <person name="Tang K."/>
        </authorList>
    </citation>
    <scope>NUCLEOTIDE SEQUENCE [LARGE SCALE GENOMIC DNA]</scope>
    <source>
        <strain evidence="8">cv. Huhao1</strain>
        <tissue evidence="7">Leaf</tissue>
    </source>
</reference>
<evidence type="ECO:0000259" key="6">
    <source>
        <dbReference type="SMART" id="SM01019"/>
    </source>
</evidence>
<accession>A0A2U1QGY9</accession>
<evidence type="ECO:0000256" key="1">
    <source>
        <dbReference type="ARBA" id="ARBA00004123"/>
    </source>
</evidence>
<evidence type="ECO:0000256" key="3">
    <source>
        <dbReference type="ARBA" id="ARBA00023125"/>
    </source>
</evidence>
<evidence type="ECO:0000256" key="5">
    <source>
        <dbReference type="ARBA" id="ARBA00023242"/>
    </source>
</evidence>
<dbReference type="EMBL" id="PKPP01000135">
    <property type="protein sequence ID" value="PWA97243.1"/>
    <property type="molecule type" value="Genomic_DNA"/>
</dbReference>
<proteinExistence type="predicted"/>
<name>A0A2U1QGY9_ARTAN</name>
<evidence type="ECO:0000256" key="4">
    <source>
        <dbReference type="ARBA" id="ARBA00023163"/>
    </source>
</evidence>
<keyword evidence="4" id="KW-0804">Transcription</keyword>
<dbReference type="GO" id="GO:0005634">
    <property type="term" value="C:nucleus"/>
    <property type="evidence" value="ECO:0007669"/>
    <property type="project" value="UniProtKB-SubCell"/>
</dbReference>
<evidence type="ECO:0000313" key="8">
    <source>
        <dbReference type="Proteomes" id="UP000245207"/>
    </source>
</evidence>
<sequence>MASSKNSCFNCNELTSDPLMNGWKFITGEHAQLCYYCHPNAVLIPLFAKLASASDANVRISRLIIPKDYAKAYFPAVSDYQKIPVNIVDTDGKQWDDIYFRCWPSRSSKTYVLTGLRAFIISKNMEKGDTALRWKDRHGSKKALYLDTNSSGFLKTIQTNSPFRVFSFPMAASSSIISCFGLNNSSSEQLSNGWKLHAGGFAKLCGTCYSLHKDGKFCEKFHLNEDGWRECEECAREPSHFNTESDPIDITDLVNPEPVLVLLFEKVLTANDARRKHSYFIIPNKHAKVRPNDPKEPDEKIILEIRKPYAEIPTDHQPFLFSQYRMILLKARKELARCLTDVRDRNLSPKWLNLLSMDGYIMLPEVKDGIYACLVLYMDIKGQGAIPLTRTYENFTPRKMEEKPLNWPISCMYQLKLEEIISTGERTKLRRDSSVKRFIRTRMGGGTVNPANSPNPVLTPLFEKVVTTTDSNLKTSRMIIPKKYALAHFPKVSGSEVVPLNIEDTEGQKCDVSLRCWRPHGNNTTYVITGLKDFYVSKNLQAGDIGTNLVFEISALYIHKRLHILIETSTKLNRYILRSKRYFVAVHVCCSLAGNWSHVSSLLITCIILSETQYLSTKVQRIMLYYTNKIQTSQKLPHFWQLAIMLSWTLCRNCGFWRSLMASSKNSFFNCNEFTSDPLMNGWKFITGEHAQLCYYCHPNAVLIPLFAKLASALDANLGISRLIIPKDYAKAYFPAVSDYQKIPVNIVDG</sequence>